<reference evidence="2" key="1">
    <citation type="submission" date="2015-03" db="EMBL/GenBank/DDBJ databases">
        <title>Draft genome sequence of a novel methanotroph (Sn10-6) isolated from flooded ricefield rhizosphere in India.</title>
        <authorList>
            <person name="Pandit P.S."/>
            <person name="Pore S.D."/>
            <person name="Arora P."/>
            <person name="Kapse N.G."/>
            <person name="Dhakephalkar P.K."/>
            <person name="Rahalkar M.C."/>
        </authorList>
    </citation>
    <scope>NUCLEOTIDE SEQUENCE [LARGE SCALE GENOMIC DNA]</scope>
    <source>
        <strain evidence="2">Sn10-6</strain>
    </source>
</reference>
<evidence type="ECO:0000313" key="1">
    <source>
        <dbReference type="EMBL" id="KJV05312.1"/>
    </source>
</evidence>
<comment type="caution">
    <text evidence="1">The sequence shown here is derived from an EMBL/GenBank/DDBJ whole genome shotgun (WGS) entry which is preliminary data.</text>
</comment>
<dbReference type="Proteomes" id="UP000033684">
    <property type="component" value="Unassembled WGS sequence"/>
</dbReference>
<organism evidence="1 2">
    <name type="scientific">Methylocucumis oryzae</name>
    <dbReference type="NCBI Taxonomy" id="1632867"/>
    <lineage>
        <taxon>Bacteria</taxon>
        <taxon>Pseudomonadati</taxon>
        <taxon>Pseudomonadota</taxon>
        <taxon>Gammaproteobacteria</taxon>
        <taxon>Methylococcales</taxon>
        <taxon>Methylococcaceae</taxon>
        <taxon>Methylocucumis</taxon>
    </lineage>
</organism>
<dbReference type="OrthoDB" id="6168226at2"/>
<evidence type="ECO:0000313" key="2">
    <source>
        <dbReference type="Proteomes" id="UP000033684"/>
    </source>
</evidence>
<proteinExistence type="predicted"/>
<keyword evidence="2" id="KW-1185">Reference proteome</keyword>
<name>A0A0F3IF48_9GAMM</name>
<dbReference type="AlphaFoldDB" id="A0A0F3IF48"/>
<accession>A0A0F3IF48</accession>
<protein>
    <submittedName>
        <fullName evidence="1">Uncharacterized protein</fullName>
    </submittedName>
</protein>
<dbReference type="EMBL" id="LAJX01000250">
    <property type="protein sequence ID" value="KJV05312.1"/>
    <property type="molecule type" value="Genomic_DNA"/>
</dbReference>
<sequence>MHFRIRKNIIQFIRTTYDSSKKKGVNTIIGTVALASPELSDDIRKQLSNEEISAFNTWLNTQHRALLLKEEFAALNLAETIALAEKWFERNNDSSTSQLLVRDIVNHWLSLRRVLAKKKLTRLIYNTTTYNSPLIKN</sequence>
<reference evidence="1 2" key="2">
    <citation type="journal article" date="2016" name="Microb. Ecol.">
        <title>Genome Characteristics of a Novel Type I Methanotroph (Sn10-6) Isolated from a Flooded Indian Rice Field.</title>
        <authorList>
            <person name="Rahalkar M.C."/>
            <person name="Pandit P.S."/>
            <person name="Dhakephalkar P.K."/>
            <person name="Pore S."/>
            <person name="Arora P."/>
            <person name="Kapse N."/>
        </authorList>
    </citation>
    <scope>NUCLEOTIDE SEQUENCE [LARGE SCALE GENOMIC DNA]</scope>
    <source>
        <strain evidence="1 2">Sn10-6</strain>
    </source>
</reference>
<gene>
    <name evidence="1" type="ORF">VZ94_19100</name>
</gene>
<dbReference type="RefSeq" id="WP_045780451.1">
    <property type="nucleotide sequence ID" value="NZ_LAJX01000250.1"/>
</dbReference>